<evidence type="ECO:0000313" key="13">
    <source>
        <dbReference type="EMBL" id="MEE6260769.1"/>
    </source>
</evidence>
<evidence type="ECO:0000259" key="12">
    <source>
        <dbReference type="PROSITE" id="PS51173"/>
    </source>
</evidence>
<dbReference type="PROSITE" id="PS51173">
    <property type="entry name" value="CBM2"/>
    <property type="match status" value="1"/>
</dbReference>
<evidence type="ECO:0000256" key="7">
    <source>
        <dbReference type="ARBA" id="ARBA00022729"/>
    </source>
</evidence>
<dbReference type="GO" id="GO:0030570">
    <property type="term" value="F:pectate lyase activity"/>
    <property type="evidence" value="ECO:0007669"/>
    <property type="project" value="UniProtKB-EC"/>
</dbReference>
<evidence type="ECO:0000256" key="1">
    <source>
        <dbReference type="ARBA" id="ARBA00000695"/>
    </source>
</evidence>
<dbReference type="PANTHER" id="PTHR33407:SF9">
    <property type="entry name" value="PECTATE LYASE F-RELATED"/>
    <property type="match status" value="1"/>
</dbReference>
<reference evidence="13 14" key="1">
    <citation type="submission" date="2024-01" db="EMBL/GenBank/DDBJ databases">
        <title>Genome insights into Plantactinospora sonchi sp. nov.</title>
        <authorList>
            <person name="Wang L."/>
        </authorList>
    </citation>
    <scope>NUCLEOTIDE SEQUENCE [LARGE SCALE GENOMIC DNA]</scope>
    <source>
        <strain evidence="13 14">NEAU-QY2</strain>
    </source>
</reference>
<evidence type="ECO:0000256" key="9">
    <source>
        <dbReference type="ARBA" id="ARBA00023239"/>
    </source>
</evidence>
<protein>
    <recommendedName>
        <fullName evidence="5">pectate lyase</fullName>
        <ecNumber evidence="5">4.2.2.2</ecNumber>
    </recommendedName>
</protein>
<keyword evidence="6" id="KW-0964">Secreted</keyword>
<dbReference type="Pfam" id="PF00553">
    <property type="entry name" value="CBM_2"/>
    <property type="match status" value="1"/>
</dbReference>
<dbReference type="InterPro" id="IPR004898">
    <property type="entry name" value="Pectate_lyase_PlyH/PlyE-like"/>
</dbReference>
<evidence type="ECO:0000256" key="6">
    <source>
        <dbReference type="ARBA" id="ARBA00022525"/>
    </source>
</evidence>
<name>A0ABU7RX19_9ACTN</name>
<keyword evidence="8" id="KW-0106">Calcium</keyword>
<feature type="signal peptide" evidence="11">
    <location>
        <begin position="1"/>
        <end position="34"/>
    </location>
</feature>
<dbReference type="SUPFAM" id="SSF51126">
    <property type="entry name" value="Pectin lyase-like"/>
    <property type="match status" value="1"/>
</dbReference>
<evidence type="ECO:0000256" key="3">
    <source>
        <dbReference type="ARBA" id="ARBA00004613"/>
    </source>
</evidence>
<feature type="compositionally biased region" description="Low complexity" evidence="10">
    <location>
        <begin position="142"/>
        <end position="152"/>
    </location>
</feature>
<feature type="region of interest" description="Disordered" evidence="10">
    <location>
        <begin position="142"/>
        <end position="190"/>
    </location>
</feature>
<dbReference type="PROSITE" id="PS51318">
    <property type="entry name" value="TAT"/>
    <property type="match status" value="1"/>
</dbReference>
<feature type="compositionally biased region" description="Pro residues" evidence="10">
    <location>
        <begin position="153"/>
        <end position="178"/>
    </location>
</feature>
<evidence type="ECO:0000256" key="10">
    <source>
        <dbReference type="SAM" id="MobiDB-lite"/>
    </source>
</evidence>
<comment type="caution">
    <text evidence="13">The sequence shown here is derived from an EMBL/GenBank/DDBJ whole genome shotgun (WGS) entry which is preliminary data.</text>
</comment>
<dbReference type="PANTHER" id="PTHR33407">
    <property type="entry name" value="PECTATE LYASE F-RELATED"/>
    <property type="match status" value="1"/>
</dbReference>
<dbReference type="InterPro" id="IPR006311">
    <property type="entry name" value="TAT_signal"/>
</dbReference>
<dbReference type="SMART" id="SM00637">
    <property type="entry name" value="CBD_II"/>
    <property type="match status" value="1"/>
</dbReference>
<dbReference type="InterPro" id="IPR001919">
    <property type="entry name" value="CBD2"/>
</dbReference>
<organism evidence="13 14">
    <name type="scientific">Plantactinospora sonchi</name>
    <dbReference type="NCBI Taxonomy" id="1544735"/>
    <lineage>
        <taxon>Bacteria</taxon>
        <taxon>Bacillati</taxon>
        <taxon>Actinomycetota</taxon>
        <taxon>Actinomycetes</taxon>
        <taxon>Micromonosporales</taxon>
        <taxon>Micromonosporaceae</taxon>
        <taxon>Plantactinospora</taxon>
    </lineage>
</organism>
<evidence type="ECO:0000256" key="2">
    <source>
        <dbReference type="ARBA" id="ARBA00001913"/>
    </source>
</evidence>
<dbReference type="EMBL" id="JAZGQK010000016">
    <property type="protein sequence ID" value="MEE6260769.1"/>
    <property type="molecule type" value="Genomic_DNA"/>
</dbReference>
<evidence type="ECO:0000256" key="11">
    <source>
        <dbReference type="SAM" id="SignalP"/>
    </source>
</evidence>
<sequence>MLHRQRRLTLAISTGAAAVLAAAGLVATAGTAQAAVGCRVSYSVGSQWPGGFSANVNLTNVGDPLTSWTVTWSYTAGQTVSQAWGAEVSQSGSSVRAANVSWNGNLATNASVSFGLNGTWNNSSNPAPGSFAVNGVTCTGGVAPTTPGTNPTTAPPTTRPPTTPPPTTRPPTTPPPTGTWPTPTGQSAVNGTIEVSGTFDGGLRRYCCIGDGSQEESQDPMFRLANGATLQNVIIGAPAGDGVHCAGSCTLRNVWWEDVGEDAATFRGSGSPTFLVDGGGARSASDKVFQHNGPGTLTVQNFQATNFGTFYRSCGNCSSQYQRNVVIRNVTLTRPGNTVAGINTNYGDTARFSGVTIVNDSGRSMVICRKYIGNDEGDEPTQTGTGADGTNCIYSSSDLIYR</sequence>
<evidence type="ECO:0000256" key="5">
    <source>
        <dbReference type="ARBA" id="ARBA00012272"/>
    </source>
</evidence>
<dbReference type="InterPro" id="IPR011050">
    <property type="entry name" value="Pectin_lyase_fold/virulence"/>
</dbReference>
<comment type="cofactor">
    <cofactor evidence="2">
        <name>Ca(2+)</name>
        <dbReference type="ChEBI" id="CHEBI:29108"/>
    </cofactor>
</comment>
<keyword evidence="14" id="KW-1185">Reference proteome</keyword>
<evidence type="ECO:0000256" key="8">
    <source>
        <dbReference type="ARBA" id="ARBA00022837"/>
    </source>
</evidence>
<evidence type="ECO:0000256" key="4">
    <source>
        <dbReference type="ARBA" id="ARBA00006463"/>
    </source>
</evidence>
<feature type="domain" description="CBM2" evidence="12">
    <location>
        <begin position="31"/>
        <end position="141"/>
    </location>
</feature>
<dbReference type="InterPro" id="IPR008965">
    <property type="entry name" value="CBM2/CBM3_carb-bd_dom_sf"/>
</dbReference>
<comment type="catalytic activity">
    <reaction evidence="1">
        <text>Eliminative cleavage of (1-&gt;4)-alpha-D-galacturonan to give oligosaccharides with 4-deoxy-alpha-D-galact-4-enuronosyl groups at their non-reducing ends.</text>
        <dbReference type="EC" id="4.2.2.2"/>
    </reaction>
</comment>
<dbReference type="Proteomes" id="UP001332243">
    <property type="component" value="Unassembled WGS sequence"/>
</dbReference>
<dbReference type="SUPFAM" id="SSF49384">
    <property type="entry name" value="Carbohydrate-binding domain"/>
    <property type="match status" value="1"/>
</dbReference>
<keyword evidence="7 11" id="KW-0732">Signal</keyword>
<dbReference type="InterPro" id="IPR012334">
    <property type="entry name" value="Pectin_lyas_fold"/>
</dbReference>
<dbReference type="Gene3D" id="2.160.20.10">
    <property type="entry name" value="Single-stranded right-handed beta-helix, Pectin lyase-like"/>
    <property type="match status" value="1"/>
</dbReference>
<feature type="chain" id="PRO_5046827245" description="pectate lyase" evidence="11">
    <location>
        <begin position="35"/>
        <end position="402"/>
    </location>
</feature>
<accession>A0ABU7RX19</accession>
<evidence type="ECO:0000313" key="14">
    <source>
        <dbReference type="Proteomes" id="UP001332243"/>
    </source>
</evidence>
<dbReference type="EC" id="4.2.2.2" evidence="5"/>
<gene>
    <name evidence="13" type="ORF">V1633_19990</name>
</gene>
<dbReference type="InterPro" id="IPR012291">
    <property type="entry name" value="CBM2_carb-bd_dom_sf"/>
</dbReference>
<comment type="subcellular location">
    <subcellularLocation>
        <location evidence="3">Secreted</location>
    </subcellularLocation>
</comment>
<dbReference type="Gene3D" id="2.60.40.290">
    <property type="match status" value="1"/>
</dbReference>
<comment type="similarity">
    <text evidence="4">Belongs to the polysaccharide lyase 3 family.</text>
</comment>
<dbReference type="RefSeq" id="WP_331215873.1">
    <property type="nucleotide sequence ID" value="NZ_JAZGQK010000016.1"/>
</dbReference>
<keyword evidence="9 13" id="KW-0456">Lyase</keyword>
<proteinExistence type="inferred from homology"/>
<dbReference type="Pfam" id="PF03211">
    <property type="entry name" value="Pectate_lyase"/>
    <property type="match status" value="1"/>
</dbReference>